<evidence type="ECO:0000313" key="3">
    <source>
        <dbReference type="Proteomes" id="UP000199435"/>
    </source>
</evidence>
<organism evidence="2 3">
    <name type="scientific">Rhizobium miluonense</name>
    <dbReference type="NCBI Taxonomy" id="411945"/>
    <lineage>
        <taxon>Bacteria</taxon>
        <taxon>Pseudomonadati</taxon>
        <taxon>Pseudomonadota</taxon>
        <taxon>Alphaproteobacteria</taxon>
        <taxon>Hyphomicrobiales</taxon>
        <taxon>Rhizobiaceae</taxon>
        <taxon>Rhizobium/Agrobacterium group</taxon>
        <taxon>Rhizobium</taxon>
    </lineage>
</organism>
<dbReference type="Proteomes" id="UP000199435">
    <property type="component" value="Unassembled WGS sequence"/>
</dbReference>
<keyword evidence="1" id="KW-0732">Signal</keyword>
<feature type="chain" id="PRO_5008685670" evidence="1">
    <location>
        <begin position="25"/>
        <end position="238"/>
    </location>
</feature>
<dbReference type="AlphaFoldDB" id="A0A1C3WII7"/>
<dbReference type="STRING" id="411945.GA0061102_103074"/>
<evidence type="ECO:0000256" key="1">
    <source>
        <dbReference type="SAM" id="SignalP"/>
    </source>
</evidence>
<proteinExistence type="predicted"/>
<accession>A0A1C3WII7</accession>
<reference evidence="3" key="1">
    <citation type="submission" date="2016-08" db="EMBL/GenBank/DDBJ databases">
        <authorList>
            <person name="Varghese N."/>
            <person name="Submissions Spin"/>
        </authorList>
    </citation>
    <scope>NUCLEOTIDE SEQUENCE [LARGE SCALE GENOMIC DNA]</scope>
    <source>
        <strain evidence="3">HAMBI 2971</strain>
    </source>
</reference>
<dbReference type="RefSeq" id="WP_092853141.1">
    <property type="nucleotide sequence ID" value="NZ_FMAH01000030.1"/>
</dbReference>
<protein>
    <submittedName>
        <fullName evidence="2">Uncharacterized protein</fullName>
    </submittedName>
</protein>
<evidence type="ECO:0000313" key="2">
    <source>
        <dbReference type="EMBL" id="SCB39725.1"/>
    </source>
</evidence>
<sequence>MFRAFIAGTLVAGTALLCHAPANAHPVKAEPNQAVQASFDIIETKITTKGDTAVFSTRVRGEAGKDKPDAAGKFEGSSVYAYVWPTSLDSGEIGFDQKQGIVALAVTFHPDFDDAASGGKNRHIWHPHWVVLAKDKACGGGLKVVDIPAGAKPKVPKTWPGVPLLIDSPEYPTTFTGDTVNVEIPLSLIGAIKGASFDGVAAGLKVNGNLHAPLLCVDNVFKVASGSLSLPGKVEPAK</sequence>
<name>A0A1C3WII7_9HYPH</name>
<keyword evidence="3" id="KW-1185">Reference proteome</keyword>
<feature type="signal peptide" evidence="1">
    <location>
        <begin position="1"/>
        <end position="24"/>
    </location>
</feature>
<dbReference type="EMBL" id="FMAH01000030">
    <property type="protein sequence ID" value="SCB39725.1"/>
    <property type="molecule type" value="Genomic_DNA"/>
</dbReference>
<dbReference type="OrthoDB" id="572089at2"/>
<gene>
    <name evidence="2" type="ORF">GA0061102_103074</name>
</gene>